<feature type="compositionally biased region" description="Polar residues" evidence="1">
    <location>
        <begin position="55"/>
        <end position="72"/>
    </location>
</feature>
<evidence type="ECO:0000313" key="3">
    <source>
        <dbReference type="EMBL" id="CZR36429.1"/>
    </source>
</evidence>
<feature type="chain" id="PRO_5012837835" evidence="2">
    <location>
        <begin position="19"/>
        <end position="159"/>
    </location>
</feature>
<reference evidence="4" key="1">
    <citation type="journal article" date="2016" name="Genome Biol. Evol.">
        <title>Comparative 'omics' of the Fusarium fujikuroi species complex highlights differences in genetic potential and metabolite synthesis.</title>
        <authorList>
            <person name="Niehaus E.-M."/>
            <person name="Muensterkoetter M."/>
            <person name="Proctor R.H."/>
            <person name="Brown D.W."/>
            <person name="Sharon A."/>
            <person name="Idan Y."/>
            <person name="Oren-Young L."/>
            <person name="Sieber C.M."/>
            <person name="Novak O."/>
            <person name="Pencik A."/>
            <person name="Tarkowska D."/>
            <person name="Hromadova K."/>
            <person name="Freeman S."/>
            <person name="Maymon M."/>
            <person name="Elazar M."/>
            <person name="Youssef S.A."/>
            <person name="El-Shabrawy E.S.M."/>
            <person name="Shalaby A.B.A."/>
            <person name="Houterman P."/>
            <person name="Brock N.L."/>
            <person name="Burkhardt I."/>
            <person name="Tsavkelova E.A."/>
            <person name="Dickschat J.S."/>
            <person name="Galuszka P."/>
            <person name="Gueldener U."/>
            <person name="Tudzynski B."/>
        </authorList>
    </citation>
    <scope>NUCLEOTIDE SEQUENCE [LARGE SCALE GENOMIC DNA]</scope>
    <source>
        <strain evidence="4">ET1</strain>
    </source>
</reference>
<organism evidence="3 4">
    <name type="scientific">Fusarium proliferatum (strain ET1)</name>
    <name type="common">Orchid endophyte fungus</name>
    <dbReference type="NCBI Taxonomy" id="1227346"/>
    <lineage>
        <taxon>Eukaryota</taxon>
        <taxon>Fungi</taxon>
        <taxon>Dikarya</taxon>
        <taxon>Ascomycota</taxon>
        <taxon>Pezizomycotina</taxon>
        <taxon>Sordariomycetes</taxon>
        <taxon>Hypocreomycetidae</taxon>
        <taxon>Hypocreales</taxon>
        <taxon>Nectriaceae</taxon>
        <taxon>Fusarium</taxon>
        <taxon>Fusarium fujikuroi species complex</taxon>
    </lineage>
</organism>
<feature type="region of interest" description="Disordered" evidence="1">
    <location>
        <begin position="49"/>
        <end position="97"/>
    </location>
</feature>
<evidence type="ECO:0000256" key="1">
    <source>
        <dbReference type="SAM" id="MobiDB-lite"/>
    </source>
</evidence>
<dbReference type="RefSeq" id="XP_031077022.1">
    <property type="nucleotide sequence ID" value="XM_031226491.1"/>
</dbReference>
<feature type="signal peptide" evidence="2">
    <location>
        <begin position="1"/>
        <end position="18"/>
    </location>
</feature>
<name>A0A1L7V6F7_FUSPR</name>
<accession>A0A1L7V6F7</accession>
<gene>
    <name evidence="3" type="ORF">FPRO_03311</name>
</gene>
<dbReference type="AlphaFoldDB" id="A0A1L7V6F7"/>
<protein>
    <submittedName>
        <fullName evidence="3">Uncharacterized protein</fullName>
    </submittedName>
</protein>
<proteinExistence type="predicted"/>
<comment type="caution">
    <text evidence="3">The sequence shown here is derived from an EMBL/GenBank/DDBJ whole genome shotgun (WGS) entry which is preliminary data.</text>
</comment>
<dbReference type="Proteomes" id="UP000183971">
    <property type="component" value="Unassembled WGS sequence"/>
</dbReference>
<keyword evidence="4" id="KW-1185">Reference proteome</keyword>
<dbReference type="EMBL" id="FJOF01000002">
    <property type="protein sequence ID" value="CZR36429.1"/>
    <property type="molecule type" value="Genomic_DNA"/>
</dbReference>
<evidence type="ECO:0000313" key="4">
    <source>
        <dbReference type="Proteomes" id="UP000183971"/>
    </source>
</evidence>
<sequence length="159" mass="17892">MASCLCLFSLYLLSKHHARPLDLIVIHCHSVVGIIPYLLTDFMESDEGVIEPSEESSITTQPVDDVGNSTQDPGDGSNDHVDATANSNIWESEDQDGEISVKKASSYTSIPPWHDYRQTRRTARWPCTRYYLRYGNTSSNTRSMLWEPLCGRLLVPSRA</sequence>
<dbReference type="GeneID" id="42048196"/>
<dbReference type="VEuPathDB" id="FungiDB:FPRO_03311"/>
<evidence type="ECO:0000256" key="2">
    <source>
        <dbReference type="SAM" id="SignalP"/>
    </source>
</evidence>
<keyword evidence="2" id="KW-0732">Signal</keyword>